<dbReference type="RefSeq" id="WP_204662364.1">
    <property type="nucleotide sequence ID" value="NZ_CP056775.1"/>
</dbReference>
<protein>
    <recommendedName>
        <fullName evidence="3">Alpha/beta hydrolase family protein</fullName>
    </recommendedName>
</protein>
<sequence length="54" mass="6194">MVVTRQVACESATIIYYDQRGCGKSEGGDSYTWQDHVKDLRRLIVTLAPKKRYS</sequence>
<dbReference type="SUPFAM" id="SSF53474">
    <property type="entry name" value="alpha/beta-Hydrolases"/>
    <property type="match status" value="1"/>
</dbReference>
<keyword evidence="2" id="KW-1185">Reference proteome</keyword>
<accession>A0ABX7I5M2</accession>
<dbReference type="Gene3D" id="3.40.50.1820">
    <property type="entry name" value="alpha/beta hydrolase"/>
    <property type="match status" value="1"/>
</dbReference>
<gene>
    <name evidence="1" type="ORF">HWI92_07655</name>
</gene>
<evidence type="ECO:0008006" key="3">
    <source>
        <dbReference type="Google" id="ProtNLM"/>
    </source>
</evidence>
<proteinExistence type="predicted"/>
<organism evidence="1 2">
    <name type="scientific">Dyadobacter sandarakinus</name>
    <dbReference type="NCBI Taxonomy" id="2747268"/>
    <lineage>
        <taxon>Bacteria</taxon>
        <taxon>Pseudomonadati</taxon>
        <taxon>Bacteroidota</taxon>
        <taxon>Cytophagia</taxon>
        <taxon>Cytophagales</taxon>
        <taxon>Spirosomataceae</taxon>
        <taxon>Dyadobacter</taxon>
    </lineage>
</organism>
<evidence type="ECO:0000313" key="2">
    <source>
        <dbReference type="Proteomes" id="UP000612680"/>
    </source>
</evidence>
<dbReference type="Proteomes" id="UP000612680">
    <property type="component" value="Chromosome"/>
</dbReference>
<reference evidence="1 2" key="1">
    <citation type="submission" date="2020-06" db="EMBL/GenBank/DDBJ databases">
        <title>Dyadobacter sandarakinus sp. nov., isolated from the soil of the Arctic Yellow River Station.</title>
        <authorList>
            <person name="Zhang Y."/>
            <person name="Peng F."/>
        </authorList>
    </citation>
    <scope>NUCLEOTIDE SEQUENCE [LARGE SCALE GENOMIC DNA]</scope>
    <source>
        <strain evidence="1 2">Q3-56</strain>
    </source>
</reference>
<evidence type="ECO:0000313" key="1">
    <source>
        <dbReference type="EMBL" id="QRR00792.1"/>
    </source>
</evidence>
<dbReference type="EMBL" id="CP056775">
    <property type="protein sequence ID" value="QRR00792.1"/>
    <property type="molecule type" value="Genomic_DNA"/>
</dbReference>
<dbReference type="InterPro" id="IPR029058">
    <property type="entry name" value="AB_hydrolase_fold"/>
</dbReference>
<name>A0ABX7I5M2_9BACT</name>